<dbReference type="Gene3D" id="3.40.50.720">
    <property type="entry name" value="NAD(P)-binding Rossmann-like Domain"/>
    <property type="match status" value="1"/>
</dbReference>
<dbReference type="GO" id="GO:0004412">
    <property type="term" value="F:homoserine dehydrogenase activity"/>
    <property type="evidence" value="ECO:0007669"/>
    <property type="project" value="UniProtKB-EC"/>
</dbReference>
<dbReference type="SUPFAM" id="SSF55347">
    <property type="entry name" value="Glyceraldehyde-3-phosphate dehydrogenase-like, C-terminal domain"/>
    <property type="match status" value="1"/>
</dbReference>
<sequence>MNQPTFQVAIIGFGTVGEGVYRTLERKAKKIEALLGRSLHIPFVLVKSVEKDRDVLPVTKVTNRLEDLLEYDRLDVVVEASPDAETAYPFVTELLRRGVSVISANKELMAKYGEELHQLATDHRCHLLYEAAVAGGIPLLNTIRHTLKTNTVDRLEGILNGTSNFMLTKMREEGASFPQALREAQEKGYAEAVPDKDVDGWDAYFKTTILSHWIYGKAPVWKGEPKGIRHVTVEDISLANQLNGRIKHVASLVKVGDNVEASVEPCLVLNDHLLYGVEGVNNGIHIEGSIVGSVMLQGPGAGKYPTASAIVEDLVNLLLRKDEKVEEQGIEFVEHGFSEKVLDDSSYTGLWFVTGNEALLSQWLTSVGAQKLTVSSLRPEQKTGAIVYLNFDQQQALEAFGEDIQLYPVLTNIGAGDIVGEKKEEKKTVSF</sequence>
<name>A0ABT9ZTR8_9BACI</name>
<dbReference type="Gene3D" id="3.30.70.260">
    <property type="match status" value="1"/>
</dbReference>
<dbReference type="PANTHER" id="PTHR43331:SF1">
    <property type="entry name" value="HOMOSERINE DEHYDROGENASE"/>
    <property type="match status" value="1"/>
</dbReference>
<comment type="similarity">
    <text evidence="3">Belongs to the homoserine dehydrogenase family.</text>
</comment>
<dbReference type="Proteomes" id="UP001230005">
    <property type="component" value="Unassembled WGS sequence"/>
</dbReference>
<keyword evidence="7" id="KW-0791">Threonine biosynthesis</keyword>
<protein>
    <recommendedName>
        <fullName evidence="5">Homoserine dehydrogenase</fullName>
        <ecNumber evidence="4">1.1.1.3</ecNumber>
    </recommendedName>
</protein>
<evidence type="ECO:0000259" key="11">
    <source>
        <dbReference type="Pfam" id="PF03447"/>
    </source>
</evidence>
<organism evidence="12 13">
    <name type="scientific">Evansella vedderi</name>
    <dbReference type="NCBI Taxonomy" id="38282"/>
    <lineage>
        <taxon>Bacteria</taxon>
        <taxon>Bacillati</taxon>
        <taxon>Bacillota</taxon>
        <taxon>Bacilli</taxon>
        <taxon>Bacillales</taxon>
        <taxon>Bacillaceae</taxon>
        <taxon>Evansella</taxon>
    </lineage>
</organism>
<dbReference type="GO" id="GO:0005524">
    <property type="term" value="F:ATP binding"/>
    <property type="evidence" value="ECO:0007669"/>
    <property type="project" value="UniProtKB-KW"/>
</dbReference>
<dbReference type="InterPro" id="IPR005106">
    <property type="entry name" value="Asp/hSer_DH_NAD-bd"/>
</dbReference>
<keyword evidence="9" id="KW-0486">Methionine biosynthesis</keyword>
<evidence type="ECO:0000259" key="10">
    <source>
        <dbReference type="Pfam" id="PF00742"/>
    </source>
</evidence>
<evidence type="ECO:0000313" key="12">
    <source>
        <dbReference type="EMBL" id="MDQ0254639.1"/>
    </source>
</evidence>
<dbReference type="PANTHER" id="PTHR43331">
    <property type="entry name" value="HOMOSERINE DEHYDROGENASE"/>
    <property type="match status" value="1"/>
</dbReference>
<proteinExistence type="inferred from homology"/>
<keyword evidence="8 12" id="KW-0560">Oxidoreductase</keyword>
<dbReference type="SUPFAM" id="SSF51735">
    <property type="entry name" value="NAD(P)-binding Rossmann-fold domains"/>
    <property type="match status" value="1"/>
</dbReference>
<comment type="pathway">
    <text evidence="1">Amino-acid biosynthesis; L-threonine biosynthesis; L-threonine from L-aspartate: step 3/5.</text>
</comment>
<evidence type="ECO:0000256" key="8">
    <source>
        <dbReference type="ARBA" id="ARBA00023002"/>
    </source>
</evidence>
<evidence type="ECO:0000256" key="1">
    <source>
        <dbReference type="ARBA" id="ARBA00005056"/>
    </source>
</evidence>
<accession>A0ABT9ZTR8</accession>
<evidence type="ECO:0000256" key="6">
    <source>
        <dbReference type="ARBA" id="ARBA00022605"/>
    </source>
</evidence>
<dbReference type="InterPro" id="IPR036291">
    <property type="entry name" value="NAD(P)-bd_dom_sf"/>
</dbReference>
<evidence type="ECO:0000256" key="5">
    <source>
        <dbReference type="ARBA" id="ARBA00013376"/>
    </source>
</evidence>
<evidence type="ECO:0000256" key="3">
    <source>
        <dbReference type="ARBA" id="ARBA00006753"/>
    </source>
</evidence>
<keyword evidence="12" id="KW-0547">Nucleotide-binding</keyword>
<dbReference type="InterPro" id="IPR001342">
    <property type="entry name" value="HDH_cat"/>
</dbReference>
<dbReference type="EMBL" id="JAUSUG010000006">
    <property type="protein sequence ID" value="MDQ0254639.1"/>
    <property type="molecule type" value="Genomic_DNA"/>
</dbReference>
<comment type="pathway">
    <text evidence="2">Amino-acid biosynthesis; L-methionine biosynthesis via de novo pathway; L-homoserine from L-aspartate: step 3/3.</text>
</comment>
<dbReference type="Gene3D" id="3.30.360.10">
    <property type="entry name" value="Dihydrodipicolinate Reductase, domain 2"/>
    <property type="match status" value="1"/>
</dbReference>
<dbReference type="Pfam" id="PF03447">
    <property type="entry name" value="NAD_binding_3"/>
    <property type="match status" value="1"/>
</dbReference>
<keyword evidence="6" id="KW-0028">Amino-acid biosynthesis</keyword>
<evidence type="ECO:0000256" key="9">
    <source>
        <dbReference type="ARBA" id="ARBA00023167"/>
    </source>
</evidence>
<evidence type="ECO:0000313" key="13">
    <source>
        <dbReference type="Proteomes" id="UP001230005"/>
    </source>
</evidence>
<dbReference type="NCBIfam" id="NF004976">
    <property type="entry name" value="PRK06349.1"/>
    <property type="match status" value="1"/>
</dbReference>
<dbReference type="RefSeq" id="WP_307324848.1">
    <property type="nucleotide sequence ID" value="NZ_JAUSUG010000006.1"/>
</dbReference>
<reference evidence="12 13" key="1">
    <citation type="submission" date="2023-07" db="EMBL/GenBank/DDBJ databases">
        <title>Genomic Encyclopedia of Type Strains, Phase IV (KMG-IV): sequencing the most valuable type-strain genomes for metagenomic binning, comparative biology and taxonomic classification.</title>
        <authorList>
            <person name="Goeker M."/>
        </authorList>
    </citation>
    <scope>NUCLEOTIDE SEQUENCE [LARGE SCALE GENOMIC DNA]</scope>
    <source>
        <strain evidence="12 13">DSM 9768</strain>
    </source>
</reference>
<evidence type="ECO:0000256" key="4">
    <source>
        <dbReference type="ARBA" id="ARBA00013213"/>
    </source>
</evidence>
<keyword evidence="13" id="KW-1185">Reference proteome</keyword>
<feature type="domain" description="Homoserine dehydrogenase catalytic" evidence="10">
    <location>
        <begin position="138"/>
        <end position="315"/>
    </location>
</feature>
<comment type="caution">
    <text evidence="12">The sequence shown here is derived from an EMBL/GenBank/DDBJ whole genome shotgun (WGS) entry which is preliminary data.</text>
</comment>
<dbReference type="EC" id="1.1.1.3" evidence="4"/>
<feature type="domain" description="Aspartate/homoserine dehydrogenase NAD-binding" evidence="11">
    <location>
        <begin position="12"/>
        <end position="130"/>
    </location>
</feature>
<keyword evidence="12" id="KW-0067">ATP-binding</keyword>
<dbReference type="Pfam" id="PF00742">
    <property type="entry name" value="Homoserine_dh"/>
    <property type="match status" value="1"/>
</dbReference>
<evidence type="ECO:0000256" key="7">
    <source>
        <dbReference type="ARBA" id="ARBA00022697"/>
    </source>
</evidence>
<gene>
    <name evidence="12" type="ORF">J2S74_002018</name>
</gene>
<evidence type="ECO:0000256" key="2">
    <source>
        <dbReference type="ARBA" id="ARBA00005062"/>
    </source>
</evidence>